<dbReference type="EMBL" id="MLFT02000003">
    <property type="protein sequence ID" value="PHT52619.1"/>
    <property type="molecule type" value="Genomic_DNA"/>
</dbReference>
<sequence length="227" mass="25620">MFIIRMNIKKLLESDWSADIQNLIEDESEPKDRVPKELSTEKDLLFILLLLLRIELNLTNKVTSCHGKHIFHSSNGSVIKHKHSSYNQRPNMTPKNIYEKSVPGSPTEWQKLISLGISTLEMDLRQELPPLYARDHMAYKSAYFPAKLKTLCIDAVTSGATKQKPVIQQASFPLNFSLCSLTILFMQLHCLREVDGLAPLGESFLSSRGITMSELIIGMVLADTGFN</sequence>
<evidence type="ECO:0000313" key="2">
    <source>
        <dbReference type="Proteomes" id="UP000224567"/>
    </source>
</evidence>
<name>A0A2G2X5C3_CAPBA</name>
<gene>
    <name evidence="1" type="ORF">CQW23_07081</name>
</gene>
<dbReference type="Proteomes" id="UP000224567">
    <property type="component" value="Unassembled WGS sequence"/>
</dbReference>
<organism evidence="1 2">
    <name type="scientific">Capsicum baccatum</name>
    <name type="common">Peruvian pepper</name>
    <dbReference type="NCBI Taxonomy" id="33114"/>
    <lineage>
        <taxon>Eukaryota</taxon>
        <taxon>Viridiplantae</taxon>
        <taxon>Streptophyta</taxon>
        <taxon>Embryophyta</taxon>
        <taxon>Tracheophyta</taxon>
        <taxon>Spermatophyta</taxon>
        <taxon>Magnoliopsida</taxon>
        <taxon>eudicotyledons</taxon>
        <taxon>Gunneridae</taxon>
        <taxon>Pentapetalae</taxon>
        <taxon>asterids</taxon>
        <taxon>lamiids</taxon>
        <taxon>Solanales</taxon>
        <taxon>Solanaceae</taxon>
        <taxon>Solanoideae</taxon>
        <taxon>Capsiceae</taxon>
        <taxon>Capsicum</taxon>
    </lineage>
</organism>
<keyword evidence="2" id="KW-1185">Reference proteome</keyword>
<protein>
    <submittedName>
        <fullName evidence="1">Uncharacterized protein</fullName>
    </submittedName>
</protein>
<dbReference type="STRING" id="33114.A0A2G2X5C3"/>
<comment type="caution">
    <text evidence="1">The sequence shown here is derived from an EMBL/GenBank/DDBJ whole genome shotgun (WGS) entry which is preliminary data.</text>
</comment>
<dbReference type="AlphaFoldDB" id="A0A2G2X5C3"/>
<reference evidence="1 2" key="1">
    <citation type="journal article" date="2017" name="Genome Biol.">
        <title>New reference genome sequences of hot pepper reveal the massive evolution of plant disease-resistance genes by retroduplication.</title>
        <authorList>
            <person name="Kim S."/>
            <person name="Park J."/>
            <person name="Yeom S.I."/>
            <person name="Kim Y.M."/>
            <person name="Seo E."/>
            <person name="Kim K.T."/>
            <person name="Kim M.S."/>
            <person name="Lee J.M."/>
            <person name="Cheong K."/>
            <person name="Shin H.S."/>
            <person name="Kim S.B."/>
            <person name="Han K."/>
            <person name="Lee J."/>
            <person name="Park M."/>
            <person name="Lee H.A."/>
            <person name="Lee H.Y."/>
            <person name="Lee Y."/>
            <person name="Oh S."/>
            <person name="Lee J.H."/>
            <person name="Choi E."/>
            <person name="Choi E."/>
            <person name="Lee S.E."/>
            <person name="Jeon J."/>
            <person name="Kim H."/>
            <person name="Choi G."/>
            <person name="Song H."/>
            <person name="Lee J."/>
            <person name="Lee S.C."/>
            <person name="Kwon J.K."/>
            <person name="Lee H.Y."/>
            <person name="Koo N."/>
            <person name="Hong Y."/>
            <person name="Kim R.W."/>
            <person name="Kang W.H."/>
            <person name="Huh J.H."/>
            <person name="Kang B.C."/>
            <person name="Yang T.J."/>
            <person name="Lee Y.H."/>
            <person name="Bennetzen J.L."/>
            <person name="Choi D."/>
        </authorList>
    </citation>
    <scope>NUCLEOTIDE SEQUENCE [LARGE SCALE GENOMIC DNA]</scope>
    <source>
        <strain evidence="2">cv. PBC81</strain>
    </source>
</reference>
<evidence type="ECO:0000313" key="1">
    <source>
        <dbReference type="EMBL" id="PHT52619.1"/>
    </source>
</evidence>
<proteinExistence type="predicted"/>
<accession>A0A2G2X5C3</accession>
<reference evidence="2" key="2">
    <citation type="journal article" date="2017" name="J. Anim. Genet.">
        <title>Multiple reference genome sequences of hot pepper reveal the massive evolution of plant disease resistance genes by retroduplication.</title>
        <authorList>
            <person name="Kim S."/>
            <person name="Park J."/>
            <person name="Yeom S.-I."/>
            <person name="Kim Y.-M."/>
            <person name="Seo E."/>
            <person name="Kim K.-T."/>
            <person name="Kim M.-S."/>
            <person name="Lee J.M."/>
            <person name="Cheong K."/>
            <person name="Shin H.-S."/>
            <person name="Kim S.-B."/>
            <person name="Han K."/>
            <person name="Lee J."/>
            <person name="Park M."/>
            <person name="Lee H.-A."/>
            <person name="Lee H.-Y."/>
            <person name="Lee Y."/>
            <person name="Oh S."/>
            <person name="Lee J.H."/>
            <person name="Choi E."/>
            <person name="Choi E."/>
            <person name="Lee S.E."/>
            <person name="Jeon J."/>
            <person name="Kim H."/>
            <person name="Choi G."/>
            <person name="Song H."/>
            <person name="Lee J."/>
            <person name="Lee S.-C."/>
            <person name="Kwon J.-K."/>
            <person name="Lee H.-Y."/>
            <person name="Koo N."/>
            <person name="Hong Y."/>
            <person name="Kim R.W."/>
            <person name="Kang W.-H."/>
            <person name="Huh J.H."/>
            <person name="Kang B.-C."/>
            <person name="Yang T.-J."/>
            <person name="Lee Y.-H."/>
            <person name="Bennetzen J.L."/>
            <person name="Choi D."/>
        </authorList>
    </citation>
    <scope>NUCLEOTIDE SEQUENCE [LARGE SCALE GENOMIC DNA]</scope>
    <source>
        <strain evidence="2">cv. PBC81</strain>
    </source>
</reference>